<sequence>MGTGVMVGVGEGSEAKRRPVLIGWVLDLEVALSNAGVCAVLLSRLVSAASLRATGRLDAEDDINGRFQDVAAMAKGEGEGDGESEGEGNDERKGLD</sequence>
<evidence type="ECO:0000313" key="2">
    <source>
        <dbReference type="EMBL" id="KAK2756277.1"/>
    </source>
</evidence>
<accession>A0AAD9YEU8</accession>
<organism evidence="2 3">
    <name type="scientific">Colletotrichum kahawae</name>
    <name type="common">Coffee berry disease fungus</name>
    <dbReference type="NCBI Taxonomy" id="34407"/>
    <lineage>
        <taxon>Eukaryota</taxon>
        <taxon>Fungi</taxon>
        <taxon>Dikarya</taxon>
        <taxon>Ascomycota</taxon>
        <taxon>Pezizomycotina</taxon>
        <taxon>Sordariomycetes</taxon>
        <taxon>Hypocreomycetidae</taxon>
        <taxon>Glomerellales</taxon>
        <taxon>Glomerellaceae</taxon>
        <taxon>Colletotrichum</taxon>
        <taxon>Colletotrichum gloeosporioides species complex</taxon>
    </lineage>
</organism>
<name>A0AAD9YEU8_COLKA</name>
<evidence type="ECO:0000256" key="1">
    <source>
        <dbReference type="SAM" id="MobiDB-lite"/>
    </source>
</evidence>
<dbReference type="AlphaFoldDB" id="A0AAD9YEU8"/>
<reference evidence="2" key="1">
    <citation type="submission" date="2023-02" db="EMBL/GenBank/DDBJ databases">
        <title>Colletotrichum kahawae CIFC_Que2 genome sequencing and assembly.</title>
        <authorList>
            <person name="Baroncelli R."/>
        </authorList>
    </citation>
    <scope>NUCLEOTIDE SEQUENCE</scope>
    <source>
        <strain evidence="2">CIFC_Que2</strain>
    </source>
</reference>
<feature type="compositionally biased region" description="Acidic residues" evidence="1">
    <location>
        <begin position="79"/>
        <end position="88"/>
    </location>
</feature>
<proteinExistence type="predicted"/>
<keyword evidence="3" id="KW-1185">Reference proteome</keyword>
<gene>
    <name evidence="2" type="ORF">CKAH01_05798</name>
</gene>
<dbReference type="Proteomes" id="UP001281614">
    <property type="component" value="Unassembled WGS sequence"/>
</dbReference>
<evidence type="ECO:0000313" key="3">
    <source>
        <dbReference type="Proteomes" id="UP001281614"/>
    </source>
</evidence>
<protein>
    <submittedName>
        <fullName evidence="2">Uncharacterized protein</fullName>
    </submittedName>
</protein>
<dbReference type="EMBL" id="VYYT01000211">
    <property type="protein sequence ID" value="KAK2756277.1"/>
    <property type="molecule type" value="Genomic_DNA"/>
</dbReference>
<comment type="caution">
    <text evidence="2">The sequence shown here is derived from an EMBL/GenBank/DDBJ whole genome shotgun (WGS) entry which is preliminary data.</text>
</comment>
<feature type="region of interest" description="Disordered" evidence="1">
    <location>
        <begin position="74"/>
        <end position="96"/>
    </location>
</feature>